<feature type="region of interest" description="Disordered" evidence="1">
    <location>
        <begin position="1"/>
        <end position="21"/>
    </location>
</feature>
<dbReference type="EMBL" id="CAXAJV020001296">
    <property type="protein sequence ID" value="CAL7946788.1"/>
    <property type="molecule type" value="Genomic_DNA"/>
</dbReference>
<dbReference type="Proteomes" id="UP001642520">
    <property type="component" value="Unassembled WGS sequence"/>
</dbReference>
<evidence type="ECO:0000259" key="3">
    <source>
        <dbReference type="Pfam" id="PF22123"/>
    </source>
</evidence>
<evidence type="ECO:0008006" key="6">
    <source>
        <dbReference type="Google" id="ProtNLM"/>
    </source>
</evidence>
<dbReference type="InterPro" id="IPR040941">
    <property type="entry name" value="SAM_Exu"/>
</dbReference>
<reference evidence="4 5" key="1">
    <citation type="submission" date="2024-08" db="EMBL/GenBank/DDBJ databases">
        <authorList>
            <person name="Will J Nash"/>
            <person name="Angela Man"/>
            <person name="Seanna McTaggart"/>
            <person name="Kendall Baker"/>
            <person name="Tom Barker"/>
            <person name="Leah Catchpole"/>
            <person name="Alex Durrant"/>
            <person name="Karim Gharbi"/>
            <person name="Naomi Irish"/>
            <person name="Gemy Kaithakottil"/>
            <person name="Debby Ku"/>
            <person name="Aaliyah Providence"/>
            <person name="Felix Shaw"/>
            <person name="David Swarbreck"/>
            <person name="Chris Watkins"/>
            <person name="Ann M. McCartney"/>
            <person name="Giulio Formenti"/>
            <person name="Alice Mouton"/>
            <person name="Noel Vella"/>
            <person name="Bjorn M von Reumont"/>
            <person name="Adriana Vella"/>
            <person name="Wilfried Haerty"/>
        </authorList>
    </citation>
    <scope>NUCLEOTIDE SEQUENCE [LARGE SCALE GENOMIC DNA]</scope>
</reference>
<evidence type="ECO:0000313" key="4">
    <source>
        <dbReference type="EMBL" id="CAL7946788.1"/>
    </source>
</evidence>
<protein>
    <recommendedName>
        <fullName evidence="6">Maternal protein exuperantia</fullName>
    </recommendedName>
</protein>
<keyword evidence="5" id="KW-1185">Reference proteome</keyword>
<dbReference type="PANTHER" id="PTHR12384:SF2">
    <property type="entry name" value="MATERNAL PROTEIN EXUPERANTIA"/>
    <property type="match status" value="1"/>
</dbReference>
<dbReference type="Pfam" id="PF22123">
    <property type="entry name" value="Exu_RNase_H_like"/>
    <property type="match status" value="1"/>
</dbReference>
<dbReference type="InterPro" id="IPR037998">
    <property type="entry name" value="Exu"/>
</dbReference>
<accession>A0ABP1P4S7</accession>
<dbReference type="PANTHER" id="PTHR12384">
    <property type="entry name" value="MATERNAL PROTEIN EXUPERANTIA"/>
    <property type="match status" value="1"/>
</dbReference>
<organism evidence="4 5">
    <name type="scientific">Xylocopa violacea</name>
    <name type="common">Violet carpenter bee</name>
    <name type="synonym">Apis violacea</name>
    <dbReference type="NCBI Taxonomy" id="135666"/>
    <lineage>
        <taxon>Eukaryota</taxon>
        <taxon>Metazoa</taxon>
        <taxon>Ecdysozoa</taxon>
        <taxon>Arthropoda</taxon>
        <taxon>Hexapoda</taxon>
        <taxon>Insecta</taxon>
        <taxon>Pterygota</taxon>
        <taxon>Neoptera</taxon>
        <taxon>Endopterygota</taxon>
        <taxon>Hymenoptera</taxon>
        <taxon>Apocrita</taxon>
        <taxon>Aculeata</taxon>
        <taxon>Apoidea</taxon>
        <taxon>Anthophila</taxon>
        <taxon>Apidae</taxon>
        <taxon>Xylocopa</taxon>
        <taxon>Xylocopa</taxon>
    </lineage>
</organism>
<dbReference type="Pfam" id="PF18609">
    <property type="entry name" value="SAM_Exu"/>
    <property type="match status" value="1"/>
</dbReference>
<name>A0ABP1P4S7_XYLVO</name>
<dbReference type="InterPro" id="IPR054362">
    <property type="entry name" value="Exu_RNase_H-like"/>
</dbReference>
<feature type="compositionally biased region" description="Polar residues" evidence="1">
    <location>
        <begin position="1"/>
        <end position="18"/>
    </location>
</feature>
<sequence>MVSSTTVQNEKTSPSRKSSAVGIGPGNYRLVGWDMDTTGKKVIDEICQIAGYTPSSTYSQYVMPCKDLNPPAMKRHNMKIVTIGKFRVLKDSKTNKALKTKSEVYALTDFLTWLECIRGDAADGIILVYHEPRKVIPAMLLESLKKYNLLERFKQIVKGFVNGFNVAEVKCANTFRAFSLRTLSHALFNQEKQLDNAKDRALLALRIVQHLSSLEVTKGNEANGSGDSDSAMKKTAEFIREFVQPVEIEEQEYAELKIVYERQNSLRPIFGILFRANRRERQHANPLRRLLAEAGIEYSQLQEAWNNGKKESLEKLIKEKLPAVEKKKIEDVLIILEGYFDPAKNPKFRVPGNKHEMKMEKSQINDDKENNNKCDSGTDSLNTTTSNSPLKINSESSEISTVIAEE</sequence>
<evidence type="ECO:0000313" key="5">
    <source>
        <dbReference type="Proteomes" id="UP001642520"/>
    </source>
</evidence>
<feature type="domain" description="Exuperantia SAM-like" evidence="2">
    <location>
        <begin position="267"/>
        <end position="339"/>
    </location>
</feature>
<proteinExistence type="predicted"/>
<evidence type="ECO:0000256" key="1">
    <source>
        <dbReference type="SAM" id="MobiDB-lite"/>
    </source>
</evidence>
<comment type="caution">
    <text evidence="4">The sequence shown here is derived from an EMBL/GenBank/DDBJ whole genome shotgun (WGS) entry which is preliminary data.</text>
</comment>
<evidence type="ECO:0000259" key="2">
    <source>
        <dbReference type="Pfam" id="PF18609"/>
    </source>
</evidence>
<feature type="compositionally biased region" description="Polar residues" evidence="1">
    <location>
        <begin position="373"/>
        <end position="400"/>
    </location>
</feature>
<feature type="domain" description="Exuperantia RNAse H-like" evidence="3">
    <location>
        <begin position="28"/>
        <end position="186"/>
    </location>
</feature>
<feature type="region of interest" description="Disordered" evidence="1">
    <location>
        <begin position="351"/>
        <end position="406"/>
    </location>
</feature>
<feature type="compositionally biased region" description="Basic and acidic residues" evidence="1">
    <location>
        <begin position="353"/>
        <end position="372"/>
    </location>
</feature>
<gene>
    <name evidence="4" type="ORF">XYLVIOL_LOCUS7971</name>
</gene>